<feature type="region of interest" description="Disordered" evidence="1">
    <location>
        <begin position="97"/>
        <end position="187"/>
    </location>
</feature>
<feature type="region of interest" description="Disordered" evidence="1">
    <location>
        <begin position="1"/>
        <end position="73"/>
    </location>
</feature>
<feature type="compositionally biased region" description="Polar residues" evidence="1">
    <location>
        <begin position="31"/>
        <end position="41"/>
    </location>
</feature>
<dbReference type="GeneID" id="54553125"/>
<feature type="compositionally biased region" description="Basic and acidic residues" evidence="1">
    <location>
        <begin position="126"/>
        <end position="154"/>
    </location>
</feature>
<dbReference type="RefSeq" id="XP_033650602.1">
    <property type="nucleotide sequence ID" value="XM_033799950.1"/>
</dbReference>
<name>A0A6A6JA62_WESOR</name>
<keyword evidence="3" id="KW-1185">Reference proteome</keyword>
<feature type="compositionally biased region" description="Polar residues" evidence="1">
    <location>
        <begin position="9"/>
        <end position="20"/>
    </location>
</feature>
<evidence type="ECO:0000313" key="3">
    <source>
        <dbReference type="Proteomes" id="UP000800097"/>
    </source>
</evidence>
<accession>A0A6A6JA62</accession>
<evidence type="ECO:0000313" key="2">
    <source>
        <dbReference type="EMBL" id="KAF2273063.1"/>
    </source>
</evidence>
<gene>
    <name evidence="2" type="ORF">EI97DRAFT_445169</name>
</gene>
<dbReference type="Proteomes" id="UP000800097">
    <property type="component" value="Unassembled WGS sequence"/>
</dbReference>
<feature type="compositionally biased region" description="Polar residues" evidence="1">
    <location>
        <begin position="159"/>
        <end position="168"/>
    </location>
</feature>
<organism evidence="2 3">
    <name type="scientific">Westerdykella ornata</name>
    <dbReference type="NCBI Taxonomy" id="318751"/>
    <lineage>
        <taxon>Eukaryota</taxon>
        <taxon>Fungi</taxon>
        <taxon>Dikarya</taxon>
        <taxon>Ascomycota</taxon>
        <taxon>Pezizomycotina</taxon>
        <taxon>Dothideomycetes</taxon>
        <taxon>Pleosporomycetidae</taxon>
        <taxon>Pleosporales</taxon>
        <taxon>Sporormiaceae</taxon>
        <taxon>Westerdykella</taxon>
    </lineage>
</organism>
<sequence>MSPEEHPQQADTTSCPTSHSRPAADPGRENPGTSSTLSDSRNAMMLRDGLPYRPRMSSGETTSKPHTFSDGRMAYGRSALPFRSMPVDVDRSEHTFRAVTGMSSGADRMLVSRGSGEYTHRKSSRKPNEEDPQGKDEATELGKEACIEAGEGRNHMLGSRTSELGTQSQERRSTDVDMGIGKKPGNEVAEFVVPDDEDDDDDLFAQSYRAASRKLFCSYKNS</sequence>
<proteinExistence type="predicted"/>
<dbReference type="EMBL" id="ML986513">
    <property type="protein sequence ID" value="KAF2273063.1"/>
    <property type="molecule type" value="Genomic_DNA"/>
</dbReference>
<protein>
    <submittedName>
        <fullName evidence="2">Uncharacterized protein</fullName>
    </submittedName>
</protein>
<reference evidence="2" key="1">
    <citation type="journal article" date="2020" name="Stud. Mycol.">
        <title>101 Dothideomycetes genomes: a test case for predicting lifestyles and emergence of pathogens.</title>
        <authorList>
            <person name="Haridas S."/>
            <person name="Albert R."/>
            <person name="Binder M."/>
            <person name="Bloem J."/>
            <person name="Labutti K."/>
            <person name="Salamov A."/>
            <person name="Andreopoulos B."/>
            <person name="Baker S."/>
            <person name="Barry K."/>
            <person name="Bills G."/>
            <person name="Bluhm B."/>
            <person name="Cannon C."/>
            <person name="Castanera R."/>
            <person name="Culley D."/>
            <person name="Daum C."/>
            <person name="Ezra D."/>
            <person name="Gonzalez J."/>
            <person name="Henrissat B."/>
            <person name="Kuo A."/>
            <person name="Liang C."/>
            <person name="Lipzen A."/>
            <person name="Lutzoni F."/>
            <person name="Magnuson J."/>
            <person name="Mondo S."/>
            <person name="Nolan M."/>
            <person name="Ohm R."/>
            <person name="Pangilinan J."/>
            <person name="Park H.-J."/>
            <person name="Ramirez L."/>
            <person name="Alfaro M."/>
            <person name="Sun H."/>
            <person name="Tritt A."/>
            <person name="Yoshinaga Y."/>
            <person name="Zwiers L.-H."/>
            <person name="Turgeon B."/>
            <person name="Goodwin S."/>
            <person name="Spatafora J."/>
            <person name="Crous P."/>
            <person name="Grigoriev I."/>
        </authorList>
    </citation>
    <scope>NUCLEOTIDE SEQUENCE</scope>
    <source>
        <strain evidence="2">CBS 379.55</strain>
    </source>
</reference>
<dbReference type="AlphaFoldDB" id="A0A6A6JA62"/>
<evidence type="ECO:0000256" key="1">
    <source>
        <dbReference type="SAM" id="MobiDB-lite"/>
    </source>
</evidence>